<dbReference type="InterPro" id="IPR032720">
    <property type="entry name" value="Cys_rich_CWC"/>
</dbReference>
<evidence type="ECO:0000313" key="1">
    <source>
        <dbReference type="EMBL" id="PUE59242.1"/>
    </source>
</evidence>
<sequence>MHSQMPAPIDACACPLCGQPNQCAMEAAKVSGQPVAKCWCVNASFSPELLAQVPAASQRKACICQACATKEAHG</sequence>
<keyword evidence="2" id="KW-1185">Reference proteome</keyword>
<accession>A0A315ETK8</accession>
<name>A0A315ETK8_9BURK</name>
<dbReference type="AlphaFoldDB" id="A0A315ETK8"/>
<gene>
    <name evidence="1" type="ORF">B9Z44_06450</name>
</gene>
<reference evidence="1 2" key="1">
    <citation type="submission" date="2017-04" db="EMBL/GenBank/DDBJ databases">
        <title>Unexpected and diverse lifestyles within the genus Limnohabitans.</title>
        <authorList>
            <person name="Kasalicky V."/>
            <person name="Mehrshad M."/>
            <person name="Andrei S.-A."/>
            <person name="Salcher M."/>
            <person name="Kratochvilova H."/>
            <person name="Simek K."/>
            <person name="Ghai R."/>
        </authorList>
    </citation>
    <scope>NUCLEOTIDE SEQUENCE [LARGE SCALE GENOMIC DNA]</scope>
    <source>
        <strain evidence="1 2">MWH-C5</strain>
    </source>
</reference>
<evidence type="ECO:0000313" key="2">
    <source>
        <dbReference type="Proteomes" id="UP000251341"/>
    </source>
</evidence>
<dbReference type="RefSeq" id="WP_108360426.1">
    <property type="nucleotide sequence ID" value="NZ_NESP01000001.1"/>
</dbReference>
<dbReference type="Pfam" id="PF14375">
    <property type="entry name" value="Cys_rich_CWC"/>
    <property type="match status" value="1"/>
</dbReference>
<dbReference type="Proteomes" id="UP000251341">
    <property type="component" value="Unassembled WGS sequence"/>
</dbReference>
<protein>
    <recommendedName>
        <fullName evidence="3">Cysteine-rich CWC family protein</fullName>
    </recommendedName>
</protein>
<evidence type="ECO:0008006" key="3">
    <source>
        <dbReference type="Google" id="ProtNLM"/>
    </source>
</evidence>
<dbReference type="EMBL" id="NESP01000001">
    <property type="protein sequence ID" value="PUE59242.1"/>
    <property type="molecule type" value="Genomic_DNA"/>
</dbReference>
<comment type="caution">
    <text evidence="1">The sequence shown here is derived from an EMBL/GenBank/DDBJ whole genome shotgun (WGS) entry which is preliminary data.</text>
</comment>
<proteinExistence type="predicted"/>
<organism evidence="1 2">
    <name type="scientific">Limnohabitans curvus</name>
    <dbReference type="NCBI Taxonomy" id="323423"/>
    <lineage>
        <taxon>Bacteria</taxon>
        <taxon>Pseudomonadati</taxon>
        <taxon>Pseudomonadota</taxon>
        <taxon>Betaproteobacteria</taxon>
        <taxon>Burkholderiales</taxon>
        <taxon>Comamonadaceae</taxon>
        <taxon>Limnohabitans</taxon>
    </lineage>
</organism>